<organism evidence="2 3">
    <name type="scientific">Henriciella algicola</name>
    <dbReference type="NCBI Taxonomy" id="1608422"/>
    <lineage>
        <taxon>Bacteria</taxon>
        <taxon>Pseudomonadati</taxon>
        <taxon>Pseudomonadota</taxon>
        <taxon>Alphaproteobacteria</taxon>
        <taxon>Hyphomonadales</taxon>
        <taxon>Hyphomonadaceae</taxon>
        <taxon>Henriciella</taxon>
    </lineage>
</organism>
<reference evidence="2 3" key="1">
    <citation type="submission" date="2018-08" db="EMBL/GenBank/DDBJ databases">
        <title>Henriciella mobilis sp. nov., isolated from seawater.</title>
        <authorList>
            <person name="Cheng H."/>
            <person name="Wu Y.-H."/>
            <person name="Xu X.-W."/>
            <person name="Guo L.-L."/>
        </authorList>
    </citation>
    <scope>NUCLEOTIDE SEQUENCE [LARGE SCALE GENOMIC DNA]</scope>
    <source>
        <strain evidence="2 3">CCUG67844</strain>
    </source>
</reference>
<accession>A0A399RF23</accession>
<evidence type="ECO:0000256" key="1">
    <source>
        <dbReference type="SAM" id="MobiDB-lite"/>
    </source>
</evidence>
<name>A0A399RF23_9PROT</name>
<protein>
    <submittedName>
        <fullName evidence="2">Uncharacterized protein</fullName>
    </submittedName>
</protein>
<dbReference type="Proteomes" id="UP000265845">
    <property type="component" value="Unassembled WGS sequence"/>
</dbReference>
<keyword evidence="3" id="KW-1185">Reference proteome</keyword>
<evidence type="ECO:0000313" key="3">
    <source>
        <dbReference type="Proteomes" id="UP000265845"/>
    </source>
</evidence>
<dbReference type="AlphaFoldDB" id="A0A399RF23"/>
<comment type="caution">
    <text evidence="2">The sequence shown here is derived from an EMBL/GenBank/DDBJ whole genome shotgun (WGS) entry which is preliminary data.</text>
</comment>
<dbReference type="EMBL" id="QWGA01000007">
    <property type="protein sequence ID" value="RIJ28647.1"/>
    <property type="molecule type" value="Genomic_DNA"/>
</dbReference>
<proteinExistence type="predicted"/>
<feature type="region of interest" description="Disordered" evidence="1">
    <location>
        <begin position="59"/>
        <end position="98"/>
    </location>
</feature>
<sequence length="208" mass="22680">MREEMADLDFMAGLSSGGGGLGRRLYAQLRARLILIETLLRRLLILMAASIEVSVKASAPHPEPVEGPAKAGISANQTAPSQPTPAPSHPKHPRKRGFPFLPLLRERTPPGSDLFALLSAEHSGPQAAFRSKTPLVHRYCTIMDVLRRPERAARRMAFTLARLRAAGAPRPLCLMPLNLKRASEEISLIAATLPERVARALVGWYDTG</sequence>
<gene>
    <name evidence="2" type="ORF">D1222_09690</name>
</gene>
<evidence type="ECO:0000313" key="2">
    <source>
        <dbReference type="EMBL" id="RIJ28647.1"/>
    </source>
</evidence>